<accession>A0A931G6I5</accession>
<dbReference type="Proteomes" id="UP000598146">
    <property type="component" value="Unassembled WGS sequence"/>
</dbReference>
<evidence type="ECO:0000313" key="2">
    <source>
        <dbReference type="EMBL" id="MBG0567269.1"/>
    </source>
</evidence>
<reference evidence="2" key="1">
    <citation type="submission" date="2020-11" db="EMBL/GenBank/DDBJ databases">
        <title>Isolation and identification of active actinomycetes.</title>
        <authorList>
            <person name="Sun X."/>
        </authorList>
    </citation>
    <scope>NUCLEOTIDE SEQUENCE</scope>
    <source>
        <strain evidence="2">NEAU-A11</strain>
    </source>
</reference>
<keyword evidence="1" id="KW-0472">Membrane</keyword>
<evidence type="ECO:0000313" key="3">
    <source>
        <dbReference type="Proteomes" id="UP000598146"/>
    </source>
</evidence>
<organism evidence="2 3">
    <name type="scientific">Actinoplanes aureus</name>
    <dbReference type="NCBI Taxonomy" id="2792083"/>
    <lineage>
        <taxon>Bacteria</taxon>
        <taxon>Bacillati</taxon>
        <taxon>Actinomycetota</taxon>
        <taxon>Actinomycetes</taxon>
        <taxon>Micromonosporales</taxon>
        <taxon>Micromonosporaceae</taxon>
        <taxon>Actinoplanes</taxon>
    </lineage>
</organism>
<name>A0A931G6I5_9ACTN</name>
<sequence>MSTKLIRTCLGVAATAIVTADIVNPQYSPVAETVSRYVNGTAGWLIPVAIIGMGVASAVLAAGVRGPGRWALAVWAGGLLIAGLVPADPPGRWSRPSVAEMVHGAAAWIALIAFPVAAVLLSRAAGRHRRLLGTLAGISLLATAGLFVVLADVMDGPSLTVGGTPLVGLVERLVIAVDMAWLAVAAAAVRKTR</sequence>
<proteinExistence type="predicted"/>
<evidence type="ECO:0000256" key="1">
    <source>
        <dbReference type="SAM" id="Phobius"/>
    </source>
</evidence>
<feature type="transmembrane region" description="Helical" evidence="1">
    <location>
        <begin position="44"/>
        <end position="63"/>
    </location>
</feature>
<dbReference type="RefSeq" id="WP_196419046.1">
    <property type="nucleotide sequence ID" value="NZ_JADQTO010000026.1"/>
</dbReference>
<comment type="caution">
    <text evidence="2">The sequence shown here is derived from an EMBL/GenBank/DDBJ whole genome shotgun (WGS) entry which is preliminary data.</text>
</comment>
<feature type="transmembrane region" description="Helical" evidence="1">
    <location>
        <begin position="131"/>
        <end position="150"/>
    </location>
</feature>
<protein>
    <submittedName>
        <fullName evidence="2">DUF998 domain-containing protein</fullName>
    </submittedName>
</protein>
<feature type="transmembrane region" description="Helical" evidence="1">
    <location>
        <begin position="107"/>
        <end position="124"/>
    </location>
</feature>
<dbReference type="AlphaFoldDB" id="A0A931G6I5"/>
<dbReference type="Pfam" id="PF06197">
    <property type="entry name" value="DUF998"/>
    <property type="match status" value="1"/>
</dbReference>
<feature type="transmembrane region" description="Helical" evidence="1">
    <location>
        <begin position="70"/>
        <end position="87"/>
    </location>
</feature>
<keyword evidence="3" id="KW-1185">Reference proteome</keyword>
<dbReference type="InterPro" id="IPR009339">
    <property type="entry name" value="DUF998"/>
</dbReference>
<dbReference type="EMBL" id="JADQTO010000026">
    <property type="protein sequence ID" value="MBG0567269.1"/>
    <property type="molecule type" value="Genomic_DNA"/>
</dbReference>
<keyword evidence="1" id="KW-1133">Transmembrane helix</keyword>
<keyword evidence="1" id="KW-0812">Transmembrane</keyword>
<gene>
    <name evidence="2" type="ORF">I4J89_38055</name>
</gene>
<feature type="transmembrane region" description="Helical" evidence="1">
    <location>
        <begin position="170"/>
        <end position="189"/>
    </location>
</feature>